<evidence type="ECO:0000313" key="1">
    <source>
        <dbReference type="EMBL" id="MDR6431058.1"/>
    </source>
</evidence>
<dbReference type="Proteomes" id="UP001184614">
    <property type="component" value="Unassembled WGS sequence"/>
</dbReference>
<sequence length="75" mass="8240">MDPLFVVQGFTACRWGVIPDAPIQVDTEDHALRLAHRLSCEKPAVLALYRWNNETQIIAAIGRVPDSALEAVVNG</sequence>
<reference evidence="1 2" key="1">
    <citation type="submission" date="2023-07" db="EMBL/GenBank/DDBJ databases">
        <title>Sorghum-associated microbial communities from plants grown in Nebraska, USA.</title>
        <authorList>
            <person name="Schachtman D."/>
        </authorList>
    </citation>
    <scope>NUCLEOTIDE SEQUENCE [LARGE SCALE GENOMIC DNA]</scope>
    <source>
        <strain evidence="1 2">DS1730</strain>
    </source>
</reference>
<gene>
    <name evidence="1" type="ORF">J2782_000763</name>
</gene>
<keyword evidence="2" id="KW-1185">Reference proteome</keyword>
<evidence type="ECO:0000313" key="2">
    <source>
        <dbReference type="Proteomes" id="UP001184614"/>
    </source>
</evidence>
<proteinExistence type="predicted"/>
<dbReference type="EMBL" id="JAVDQT010000001">
    <property type="protein sequence ID" value="MDR6431058.1"/>
    <property type="molecule type" value="Genomic_DNA"/>
</dbReference>
<comment type="caution">
    <text evidence="1">The sequence shown here is derived from an EMBL/GenBank/DDBJ whole genome shotgun (WGS) entry which is preliminary data.</text>
</comment>
<accession>A0ABU1M571</accession>
<name>A0ABU1M571_9HYPH</name>
<protein>
    <submittedName>
        <fullName evidence="1">Uncharacterized protein</fullName>
    </submittedName>
</protein>
<organism evidence="1 2">
    <name type="scientific">Brucella pseudogrignonensis</name>
    <dbReference type="NCBI Taxonomy" id="419475"/>
    <lineage>
        <taxon>Bacteria</taxon>
        <taxon>Pseudomonadati</taxon>
        <taxon>Pseudomonadota</taxon>
        <taxon>Alphaproteobacteria</taxon>
        <taxon>Hyphomicrobiales</taxon>
        <taxon>Brucellaceae</taxon>
        <taxon>Brucella/Ochrobactrum group</taxon>
        <taxon>Brucella</taxon>
    </lineage>
</organism>